<dbReference type="EMBL" id="CP017717">
    <property type="protein sequence ID" value="AQZ62990.1"/>
    <property type="molecule type" value="Genomic_DNA"/>
</dbReference>
<dbReference type="STRING" id="1909395.BKM31_17340"/>
<dbReference type="Proteomes" id="UP000190797">
    <property type="component" value="Chromosome"/>
</dbReference>
<dbReference type="SUPFAM" id="SSF53300">
    <property type="entry name" value="vWA-like"/>
    <property type="match status" value="1"/>
</dbReference>
<gene>
    <name evidence="1" type="ORF">BKM31_17340</name>
</gene>
<proteinExistence type="predicted"/>
<evidence type="ECO:0008006" key="3">
    <source>
        <dbReference type="Google" id="ProtNLM"/>
    </source>
</evidence>
<evidence type="ECO:0000313" key="2">
    <source>
        <dbReference type="Proteomes" id="UP000190797"/>
    </source>
</evidence>
<dbReference type="OrthoDB" id="9790144at2"/>
<name>A0A1U9ZYI0_9ACTN</name>
<dbReference type="RefSeq" id="WP_080039180.1">
    <property type="nucleotide sequence ID" value="NZ_CP017717.1"/>
</dbReference>
<sequence length="202" mass="22752">MPNPNRRHITVILDRSGSMDRIKDDAEGGLKAFLAAQHGHPAETLISLYQFDHRYDVVYEYRPLTDLPDFTLLPAGKTALLDAIGTTLTRMQDHLEAMPDGERPSEIIVVILTDGHENASTRWRSRTAIRHLIEEQTRHGWTFHYLDATPDAFTNAAHLGIRPDTTLRFSTDRTAEALARLGRVTSHGEQGFTDDDRDATSH</sequence>
<keyword evidence="2" id="KW-1185">Reference proteome</keyword>
<dbReference type="AlphaFoldDB" id="A0A1U9ZYI0"/>
<protein>
    <recommendedName>
        <fullName evidence="3">VWFA domain-containing protein</fullName>
    </recommendedName>
</protein>
<dbReference type="KEGG" id="noa:BKM31_17340"/>
<organism evidence="1 2">
    <name type="scientific">[Actinomadura] parvosata subsp. kistnae</name>
    <dbReference type="NCBI Taxonomy" id="1909395"/>
    <lineage>
        <taxon>Bacteria</taxon>
        <taxon>Bacillati</taxon>
        <taxon>Actinomycetota</taxon>
        <taxon>Actinomycetes</taxon>
        <taxon>Streptosporangiales</taxon>
        <taxon>Streptosporangiaceae</taxon>
        <taxon>Nonomuraea</taxon>
    </lineage>
</organism>
<dbReference type="InterPro" id="IPR036465">
    <property type="entry name" value="vWFA_dom_sf"/>
</dbReference>
<evidence type="ECO:0000313" key="1">
    <source>
        <dbReference type="EMBL" id="AQZ62990.1"/>
    </source>
</evidence>
<dbReference type="Gene3D" id="3.40.50.410">
    <property type="entry name" value="von Willebrand factor, type A domain"/>
    <property type="match status" value="1"/>
</dbReference>
<reference evidence="2" key="1">
    <citation type="journal article" date="2017" name="Med. Chem. Commun.">
        <title>Nonomuraea sp. ATCC 55076 harbours the largest actinomycete chromosome to date and the kistamicin biosynthetic gene cluster.</title>
        <authorList>
            <person name="Nazari B."/>
            <person name="Forneris C.C."/>
            <person name="Gibson M.I."/>
            <person name="Moon K."/>
            <person name="Schramma K.R."/>
            <person name="Seyedsayamdost M.R."/>
        </authorList>
    </citation>
    <scope>NUCLEOTIDE SEQUENCE [LARGE SCALE GENOMIC DNA]</scope>
    <source>
        <strain evidence="2">ATCC 55076</strain>
    </source>
</reference>
<accession>A0A1U9ZYI0</accession>
<dbReference type="CDD" id="cd00198">
    <property type="entry name" value="vWFA"/>
    <property type="match status" value="1"/>
</dbReference>